<dbReference type="InterPro" id="IPR054195">
    <property type="entry name" value="DUF6900"/>
</dbReference>
<evidence type="ECO:0000259" key="1">
    <source>
        <dbReference type="Pfam" id="PF21841"/>
    </source>
</evidence>
<evidence type="ECO:0000313" key="2">
    <source>
        <dbReference type="EMBL" id="PXX11767.1"/>
    </source>
</evidence>
<dbReference type="EMBL" id="QJJV01000018">
    <property type="protein sequence ID" value="PXX11767.1"/>
    <property type="molecule type" value="Genomic_DNA"/>
</dbReference>
<protein>
    <recommendedName>
        <fullName evidence="1">DUF6900 domain-containing protein</fullName>
    </recommendedName>
</protein>
<dbReference type="AlphaFoldDB" id="A0A1A5WYX2"/>
<dbReference type="OrthoDB" id="9108067at2"/>
<dbReference type="Proteomes" id="UP000247515">
    <property type="component" value="Unassembled WGS sequence"/>
</dbReference>
<proteinExistence type="predicted"/>
<dbReference type="EMBL" id="FNZM01000015">
    <property type="protein sequence ID" value="SEK06486.1"/>
    <property type="molecule type" value="Genomic_DNA"/>
</dbReference>
<name>A0A1A5WYX2_9BURK</name>
<evidence type="ECO:0000313" key="5">
    <source>
        <dbReference type="Proteomes" id="UP000247515"/>
    </source>
</evidence>
<dbReference type="GeneID" id="61304306"/>
<dbReference type="Proteomes" id="UP000183529">
    <property type="component" value="Unassembled WGS sequence"/>
</dbReference>
<gene>
    <name evidence="2" type="ORF">C7400_11888</name>
    <name evidence="3" type="ORF">SAMN05216550_115110</name>
</gene>
<feature type="domain" description="DUF6900" evidence="1">
    <location>
        <begin position="6"/>
        <end position="52"/>
    </location>
</feature>
<reference evidence="2 5" key="2">
    <citation type="submission" date="2018-05" db="EMBL/GenBank/DDBJ databases">
        <title>Genomic Encyclopedia of Type Strains, Phase IV (KMG-V): Genome sequencing to study the core and pangenomes of soil and plant-associated prokaryotes.</title>
        <authorList>
            <person name="Whitman W."/>
        </authorList>
    </citation>
    <scope>NUCLEOTIDE SEQUENCE [LARGE SCALE GENOMIC DNA]</scope>
    <source>
        <strain evidence="2 5">SIr-6563</strain>
    </source>
</reference>
<dbReference type="Pfam" id="PF21841">
    <property type="entry name" value="DUF6900"/>
    <property type="match status" value="1"/>
</dbReference>
<organism evidence="3 4">
    <name type="scientific">Paraburkholderia tropica</name>
    <dbReference type="NCBI Taxonomy" id="92647"/>
    <lineage>
        <taxon>Bacteria</taxon>
        <taxon>Pseudomonadati</taxon>
        <taxon>Pseudomonadota</taxon>
        <taxon>Betaproteobacteria</taxon>
        <taxon>Burkholderiales</taxon>
        <taxon>Burkholderiaceae</taxon>
        <taxon>Paraburkholderia</taxon>
    </lineage>
</organism>
<evidence type="ECO:0000313" key="3">
    <source>
        <dbReference type="EMBL" id="SEK06486.1"/>
    </source>
</evidence>
<keyword evidence="5" id="KW-1185">Reference proteome</keyword>
<comment type="caution">
    <text evidence="3">The sequence shown here is derived from an EMBL/GenBank/DDBJ whole genome shotgun (WGS) entry which is preliminary data.</text>
</comment>
<reference evidence="3 4" key="1">
    <citation type="submission" date="2016-10" db="EMBL/GenBank/DDBJ databases">
        <authorList>
            <person name="Varghese N."/>
            <person name="Submissions S."/>
        </authorList>
    </citation>
    <scope>NUCLEOTIDE SEQUENCE [LARGE SCALE GENOMIC DNA]</scope>
    <source>
        <strain evidence="3 4">LMG 22274</strain>
    </source>
</reference>
<dbReference type="RefSeq" id="WP_065065945.1">
    <property type="nucleotide sequence ID" value="NZ_CADFGN010000013.1"/>
</dbReference>
<evidence type="ECO:0000313" key="4">
    <source>
        <dbReference type="Proteomes" id="UP000183529"/>
    </source>
</evidence>
<accession>A0A1A5WYX2</accession>
<sequence>MHDERLELLLAISRRTLGIERFELTGKQTADFHLVSAEDVGRALETAYDAGLIIGHRMGRPECTQES</sequence>